<dbReference type="SUPFAM" id="SSF51735">
    <property type="entry name" value="NAD(P)-binding Rossmann-fold domains"/>
    <property type="match status" value="1"/>
</dbReference>
<dbReference type="InterPro" id="IPR006139">
    <property type="entry name" value="D-isomer_2_OHA_DH_cat_dom"/>
</dbReference>
<feature type="domain" description="Class II aldolase/adducin N-terminal" evidence="6">
    <location>
        <begin position="1080"/>
        <end position="1256"/>
    </location>
</feature>
<dbReference type="SUPFAM" id="SSF55718">
    <property type="entry name" value="SCP-like"/>
    <property type="match status" value="1"/>
</dbReference>
<dbReference type="PANTHER" id="PTHR43095">
    <property type="entry name" value="SUGAR KINASE"/>
    <property type="match status" value="1"/>
</dbReference>
<protein>
    <submittedName>
        <fullName evidence="7">Autoinducer-2 kinase</fullName>
        <ecNumber evidence="7">2.7.1.189</ecNumber>
    </submittedName>
</protein>
<keyword evidence="4 7" id="KW-0418">Kinase</keyword>
<evidence type="ECO:0000256" key="1">
    <source>
        <dbReference type="ARBA" id="ARBA00005854"/>
    </source>
</evidence>
<name>A0A498Q4K4_9MYCO</name>
<dbReference type="SUPFAM" id="SSF53639">
    <property type="entry name" value="AraD/HMP-PK domain-like"/>
    <property type="match status" value="1"/>
</dbReference>
<dbReference type="InterPro" id="IPR036527">
    <property type="entry name" value="SCP2_sterol-bd_dom_sf"/>
</dbReference>
<keyword evidence="3 7" id="KW-0808">Transferase</keyword>
<evidence type="ECO:0000313" key="7">
    <source>
        <dbReference type="EMBL" id="VBA40277.1"/>
    </source>
</evidence>
<dbReference type="Gene3D" id="3.40.225.10">
    <property type="entry name" value="Class II aldolase/adducin N-terminal domain"/>
    <property type="match status" value="1"/>
</dbReference>
<evidence type="ECO:0000256" key="5">
    <source>
        <dbReference type="SAM" id="MobiDB-lite"/>
    </source>
</evidence>
<dbReference type="Gene3D" id="3.30.1050.10">
    <property type="entry name" value="SCP2 sterol-binding domain"/>
    <property type="match status" value="1"/>
</dbReference>
<comment type="similarity">
    <text evidence="2">Belongs to the FGGY kinase family.</text>
</comment>
<feature type="compositionally biased region" description="Low complexity" evidence="5">
    <location>
        <begin position="1054"/>
        <end position="1071"/>
    </location>
</feature>
<dbReference type="InterPro" id="IPR001303">
    <property type="entry name" value="Aldolase_II/adducin_N"/>
</dbReference>
<dbReference type="SUPFAM" id="SSF52283">
    <property type="entry name" value="Formate/glycerate dehydrogenase catalytic domain-like"/>
    <property type="match status" value="1"/>
</dbReference>
<evidence type="ECO:0000256" key="4">
    <source>
        <dbReference type="ARBA" id="ARBA00022777"/>
    </source>
</evidence>
<dbReference type="GO" id="GO:0051287">
    <property type="term" value="F:NAD binding"/>
    <property type="evidence" value="ECO:0007669"/>
    <property type="project" value="InterPro"/>
</dbReference>
<dbReference type="Pfam" id="PF02782">
    <property type="entry name" value="FGGY_C"/>
    <property type="match status" value="1"/>
</dbReference>
<dbReference type="Proteomes" id="UP000273307">
    <property type="component" value="Unassembled WGS sequence"/>
</dbReference>
<reference evidence="7 8" key="1">
    <citation type="submission" date="2018-09" db="EMBL/GenBank/DDBJ databases">
        <authorList>
            <person name="Tagini F."/>
        </authorList>
    </citation>
    <scope>NUCLEOTIDE SEQUENCE [LARGE SCALE GENOMIC DNA]</scope>
    <source>
        <strain evidence="7 8">MK136</strain>
    </source>
</reference>
<sequence>MNASYLMALDAGGSGGHCLLVDVAGGGFTRIFRPWTHPAAPGTGGLGADLDLELIWLSLASAAREALATAGATPDHVLAVAATSMRHTTVVLDAHGNALLATPNRDARAAVEAMQLAGEQGSALYARTGQWPCPLASAARLRWLASANPDAWARAATVITLSDWIAYRLCGESGSEPSQASSTLLFDVAQRGWATDLAEQVGIPPRVLPPVRPAGAQLGAVTAEAAEIFGLRAGTPVGVGGADTQCAMLGVGAVAPGQVAAVAGSSVPVQLVLDRPVIDPHERLWTGCHVLTDRWVLESNAGAMGEALDWLARILYPEAAHPVARFLAEAGLSEPGAAGILSTLGAGVMNAREMRLPTGTLTLSHLSTAHDLERRRHLERAVVEGMAYAVRANLEQLRNVAVTQLVAFSLAGGMSRSEVFAQLVSEVVGLPVEVGATPESTALGAAVCAGVAAGAFADLSEGAQRFRGQSRTALPDGERVRAYGGLYDGWQKLRAAGADSEALASQLILPAALKAMSVAAATARRPRLRPRILVTADIDDAGLAALRALGDVEYASFRTAMRLLTGPSLVEALTGVQVLITEVDVVDADAIRRLPELRVVAACRGNAVNVDLAACTVFGIPVLYAPGRNADAVADLTLAFLLMLARRLPAASAFLHQPGIAAGDMGRMGQAFASLQGSELCFKAIGLVGFGAVGRAVTRRLRAFGARVLVYDPYVGAEQIVLADAEPVSLAELLEASEFVSLHAAVSDQSRGMIDAAALARMRPGSYLVNTARAALVDESALADALRSGHLGGAALDVFSVEPPGSDHPLLALDTVIATPHVGGNTTDVAAHQGRIIAADLRRLLVGETPHHVLNPDTLSGFDWSASRPAPAPDVVEGLARRPGPAVSDLQIDRGVAQATESSSPASPLANTAQVPPQAREGMRRILAGLVERIMRDAALNAFAAGRSVTLQFALTDVDVVFFLELRDGTITAGLGEPPAPVDVELRMRAEILDGMFTGALNPMQAAMGGRLSFSGDTTKAMALQDMQADLARLYQEARAQAGDPGDLAAIPDATARPAGRPTTAAPTAAPLGSAGDIRDELLQIMHELYTAELITATGGNGSVRIPGTDEIWITPSQMFKGDLRPEILVRLDLDGHGLDPGAPSPSSERMMHCLVYRARSDAQAVVHAHAPHATMLVNTGLPFLPVSTEAAFFGDIPRVPFIMPGTDELAHAVAEATRDSWAVLMQNHGILVAGRSLRRAADMVEIIDRSAEIILGCYAVGKEPTTLPDDVVAMLQKMGDLMA</sequence>
<feature type="region of interest" description="Disordered" evidence="5">
    <location>
        <begin position="1043"/>
        <end position="1072"/>
    </location>
</feature>
<dbReference type="InterPro" id="IPR018484">
    <property type="entry name" value="FGGY_N"/>
</dbReference>
<dbReference type="GO" id="GO:0005975">
    <property type="term" value="P:carbohydrate metabolic process"/>
    <property type="evidence" value="ECO:0007669"/>
    <property type="project" value="InterPro"/>
</dbReference>
<evidence type="ECO:0000313" key="8">
    <source>
        <dbReference type="Proteomes" id="UP000273307"/>
    </source>
</evidence>
<dbReference type="Pfam" id="PF00389">
    <property type="entry name" value="2-Hacid_dh"/>
    <property type="match status" value="1"/>
</dbReference>
<dbReference type="PANTHER" id="PTHR43095:SF1">
    <property type="entry name" value="AUTOINDUCER-2 KINASE"/>
    <property type="match status" value="1"/>
</dbReference>
<dbReference type="Pfam" id="PF00596">
    <property type="entry name" value="Aldolase_II"/>
    <property type="match status" value="1"/>
</dbReference>
<proteinExistence type="inferred from homology"/>
<keyword evidence="8" id="KW-1185">Reference proteome</keyword>
<dbReference type="Gene3D" id="3.30.420.40">
    <property type="match status" value="2"/>
</dbReference>
<dbReference type="RefSeq" id="WP_211189989.1">
    <property type="nucleotide sequence ID" value="NZ_UPHP01000090.1"/>
</dbReference>
<dbReference type="InterPro" id="IPR003033">
    <property type="entry name" value="SCP2_sterol-bd_dom"/>
</dbReference>
<dbReference type="EMBL" id="UPHP01000090">
    <property type="protein sequence ID" value="VBA40277.1"/>
    <property type="molecule type" value="Genomic_DNA"/>
</dbReference>
<dbReference type="Pfam" id="PF00370">
    <property type="entry name" value="FGGY_N"/>
    <property type="match status" value="1"/>
</dbReference>
<comment type="similarity">
    <text evidence="1">Belongs to the D-isomer specific 2-hydroxyacid dehydrogenase family.</text>
</comment>
<dbReference type="Pfam" id="PF02826">
    <property type="entry name" value="2-Hacid_dh_C"/>
    <property type="match status" value="1"/>
</dbReference>
<dbReference type="Pfam" id="PF02036">
    <property type="entry name" value="SCP2"/>
    <property type="match status" value="1"/>
</dbReference>
<dbReference type="SUPFAM" id="SSF53067">
    <property type="entry name" value="Actin-like ATPase domain"/>
    <property type="match status" value="2"/>
</dbReference>
<dbReference type="GO" id="GO:0016616">
    <property type="term" value="F:oxidoreductase activity, acting on the CH-OH group of donors, NAD or NADP as acceptor"/>
    <property type="evidence" value="ECO:0007669"/>
    <property type="project" value="InterPro"/>
</dbReference>
<evidence type="ECO:0000259" key="6">
    <source>
        <dbReference type="SMART" id="SM01007"/>
    </source>
</evidence>
<evidence type="ECO:0000256" key="2">
    <source>
        <dbReference type="ARBA" id="ARBA00009156"/>
    </source>
</evidence>
<dbReference type="GO" id="GO:0016301">
    <property type="term" value="F:kinase activity"/>
    <property type="evidence" value="ECO:0007669"/>
    <property type="project" value="UniProtKB-KW"/>
</dbReference>
<feature type="compositionally biased region" description="Polar residues" evidence="5">
    <location>
        <begin position="899"/>
        <end position="915"/>
    </location>
</feature>
<dbReference type="InterPro" id="IPR036409">
    <property type="entry name" value="Aldolase_II/adducin_N_sf"/>
</dbReference>
<gene>
    <name evidence="7" type="primary">lsrK</name>
    <name evidence="7" type="ORF">LAUMK136_03435</name>
</gene>
<dbReference type="InterPro" id="IPR050406">
    <property type="entry name" value="FGGY_Carb_Kinase"/>
</dbReference>
<dbReference type="Gene3D" id="3.40.50.720">
    <property type="entry name" value="NAD(P)-binding Rossmann-like Domain"/>
    <property type="match status" value="2"/>
</dbReference>
<dbReference type="InterPro" id="IPR018485">
    <property type="entry name" value="FGGY_C"/>
</dbReference>
<dbReference type="InterPro" id="IPR043129">
    <property type="entry name" value="ATPase_NBD"/>
</dbReference>
<organism evidence="7 8">
    <name type="scientific">Mycobacterium attenuatum</name>
    <dbReference type="NCBI Taxonomy" id="2341086"/>
    <lineage>
        <taxon>Bacteria</taxon>
        <taxon>Bacillati</taxon>
        <taxon>Actinomycetota</taxon>
        <taxon>Actinomycetes</taxon>
        <taxon>Mycobacteriales</taxon>
        <taxon>Mycobacteriaceae</taxon>
        <taxon>Mycobacterium</taxon>
    </lineage>
</organism>
<dbReference type="InterPro" id="IPR006140">
    <property type="entry name" value="D-isomer_DH_NAD-bd"/>
</dbReference>
<dbReference type="InterPro" id="IPR036291">
    <property type="entry name" value="NAD(P)-bd_dom_sf"/>
</dbReference>
<dbReference type="CDD" id="cd07798">
    <property type="entry name" value="ASKHA_NBD_FGGY_YoaC-like"/>
    <property type="match status" value="1"/>
</dbReference>
<accession>A0A498Q4K4</accession>
<dbReference type="EC" id="2.7.1.189" evidence="7"/>
<dbReference type="SMART" id="SM01007">
    <property type="entry name" value="Aldolase_II"/>
    <property type="match status" value="1"/>
</dbReference>
<feature type="region of interest" description="Disordered" evidence="5">
    <location>
        <begin position="896"/>
        <end position="918"/>
    </location>
</feature>
<evidence type="ECO:0000256" key="3">
    <source>
        <dbReference type="ARBA" id="ARBA00022679"/>
    </source>
</evidence>